<dbReference type="Proteomes" id="UP001501444">
    <property type="component" value="Unassembled WGS sequence"/>
</dbReference>
<dbReference type="PANTHER" id="PTHR43132">
    <property type="entry name" value="ARSENICAL RESISTANCE OPERON REPRESSOR ARSR-RELATED"/>
    <property type="match status" value="1"/>
</dbReference>
<dbReference type="InterPro" id="IPR036390">
    <property type="entry name" value="WH_DNA-bd_sf"/>
</dbReference>
<evidence type="ECO:0000256" key="1">
    <source>
        <dbReference type="ARBA" id="ARBA00023015"/>
    </source>
</evidence>
<feature type="domain" description="HTH arsR-type" evidence="4">
    <location>
        <begin position="246"/>
        <end position="331"/>
    </location>
</feature>
<comment type="caution">
    <text evidence="5">The sequence shown here is derived from an EMBL/GenBank/DDBJ whole genome shotgun (WGS) entry which is preliminary data.</text>
</comment>
<dbReference type="PANTHER" id="PTHR43132:SF6">
    <property type="entry name" value="HTH-TYPE TRANSCRIPTIONAL REPRESSOR CZRA"/>
    <property type="match status" value="1"/>
</dbReference>
<dbReference type="EMBL" id="BAAARV010000012">
    <property type="protein sequence ID" value="GAA2333487.1"/>
    <property type="molecule type" value="Genomic_DNA"/>
</dbReference>
<accession>A0ABN3FM98</accession>
<keyword evidence="6" id="KW-1185">Reference proteome</keyword>
<dbReference type="InterPro" id="IPR036388">
    <property type="entry name" value="WH-like_DNA-bd_sf"/>
</dbReference>
<protein>
    <submittedName>
        <fullName evidence="5">DUF5937 family protein</fullName>
    </submittedName>
</protein>
<gene>
    <name evidence="5" type="ORF">GCM10010170_012750</name>
</gene>
<dbReference type="SUPFAM" id="SSF46785">
    <property type="entry name" value="Winged helix' DNA-binding domain"/>
    <property type="match status" value="1"/>
</dbReference>
<dbReference type="InterPro" id="IPR011991">
    <property type="entry name" value="ArsR-like_HTH"/>
</dbReference>
<name>A0ABN3FM98_9ACTN</name>
<dbReference type="Pfam" id="PF01022">
    <property type="entry name" value="HTH_5"/>
    <property type="match status" value="1"/>
</dbReference>
<dbReference type="InterPro" id="IPR051011">
    <property type="entry name" value="Metal_resp_trans_reg"/>
</dbReference>
<keyword evidence="3" id="KW-0804">Transcription</keyword>
<sequence length="331" mass="35473">MSEVRFAVADVAEIRFCVSPLWETVTSLWALQQPGRHALHLPWIKQARTLARRRDLAGPVALLAAFARPKAWLPDFLTPPPASPLVDVGEELDRVLATPADEVRRDILVTARAEPLTPGAEAVAADPAAMLPRLAGAARAWYDAAIGPHWPRMRALLEADIAYRSRQLVAGGARLLFDTLHPAARWEGDRLVIADRWTQSLSVSGRGFPLMPSVFADKGPLISCSDEAAPGAVYPARAVGTLWEGLGRPVDGDPAAALAGVLGPARARLLELLRAPGTTSDLARRTGLSVGAVSQQLGLLHDARLVERNRQGRAVYYLCTSLGLALLGAES</sequence>
<evidence type="ECO:0000313" key="5">
    <source>
        <dbReference type="EMBL" id="GAA2333487.1"/>
    </source>
</evidence>
<evidence type="ECO:0000256" key="3">
    <source>
        <dbReference type="ARBA" id="ARBA00023163"/>
    </source>
</evidence>
<dbReference type="SMART" id="SM00418">
    <property type="entry name" value="HTH_ARSR"/>
    <property type="match status" value="1"/>
</dbReference>
<keyword evidence="1" id="KW-0805">Transcription regulation</keyword>
<keyword evidence="2" id="KW-0238">DNA-binding</keyword>
<reference evidence="5 6" key="1">
    <citation type="journal article" date="2019" name="Int. J. Syst. Evol. Microbiol.">
        <title>The Global Catalogue of Microorganisms (GCM) 10K type strain sequencing project: providing services to taxonomists for standard genome sequencing and annotation.</title>
        <authorList>
            <consortium name="The Broad Institute Genomics Platform"/>
            <consortium name="The Broad Institute Genome Sequencing Center for Infectious Disease"/>
            <person name="Wu L."/>
            <person name="Ma J."/>
        </authorList>
    </citation>
    <scope>NUCLEOTIDE SEQUENCE [LARGE SCALE GENOMIC DNA]</scope>
    <source>
        <strain evidence="5 6">JCM 3272</strain>
    </source>
</reference>
<dbReference type="CDD" id="cd00090">
    <property type="entry name" value="HTH_ARSR"/>
    <property type="match status" value="1"/>
</dbReference>
<dbReference type="PROSITE" id="PS50987">
    <property type="entry name" value="HTH_ARSR_2"/>
    <property type="match status" value="1"/>
</dbReference>
<evidence type="ECO:0000259" key="4">
    <source>
        <dbReference type="PROSITE" id="PS50987"/>
    </source>
</evidence>
<evidence type="ECO:0000256" key="2">
    <source>
        <dbReference type="ARBA" id="ARBA00023125"/>
    </source>
</evidence>
<dbReference type="Gene3D" id="1.10.10.10">
    <property type="entry name" value="Winged helix-like DNA-binding domain superfamily/Winged helix DNA-binding domain"/>
    <property type="match status" value="1"/>
</dbReference>
<dbReference type="InterPro" id="IPR001845">
    <property type="entry name" value="HTH_ArsR_DNA-bd_dom"/>
</dbReference>
<proteinExistence type="predicted"/>
<evidence type="ECO:0000313" key="6">
    <source>
        <dbReference type="Proteomes" id="UP001501444"/>
    </source>
</evidence>
<organism evidence="5 6">
    <name type="scientific">Dactylosporangium salmoneum</name>
    <dbReference type="NCBI Taxonomy" id="53361"/>
    <lineage>
        <taxon>Bacteria</taxon>
        <taxon>Bacillati</taxon>
        <taxon>Actinomycetota</taxon>
        <taxon>Actinomycetes</taxon>
        <taxon>Micromonosporales</taxon>
        <taxon>Micromonosporaceae</taxon>
        <taxon>Dactylosporangium</taxon>
    </lineage>
</organism>